<dbReference type="GeneID" id="25733412"/>
<dbReference type="Proteomes" id="UP000054498">
    <property type="component" value="Unassembled WGS sequence"/>
</dbReference>
<feature type="non-terminal residue" evidence="1">
    <location>
        <position position="1"/>
    </location>
</feature>
<sequence length="92" mass="8756">VGAIAAHTASAVIARHGPQLDPSDARRVVLAAARAAVADASAPTAGVKGAAVGGSGGGCSLMSVLEARALLGAEERAAAGGPDTEKGTEPSR</sequence>
<keyword evidence="2" id="KW-1185">Reference proteome</keyword>
<evidence type="ECO:0000313" key="1">
    <source>
        <dbReference type="EMBL" id="KIY92242.1"/>
    </source>
</evidence>
<dbReference type="EMBL" id="KK105815">
    <property type="protein sequence ID" value="KIY92242.1"/>
    <property type="molecule type" value="Genomic_DNA"/>
</dbReference>
<dbReference type="AlphaFoldDB" id="A0A0D2IWB9"/>
<accession>A0A0D2IWB9</accession>
<proteinExistence type="predicted"/>
<reference evidence="1 2" key="1">
    <citation type="journal article" date="2013" name="BMC Genomics">
        <title>Reconstruction of the lipid metabolism for the microalga Monoraphidium neglectum from its genome sequence reveals characteristics suitable for biofuel production.</title>
        <authorList>
            <person name="Bogen C."/>
            <person name="Al-Dilaimi A."/>
            <person name="Albersmeier A."/>
            <person name="Wichmann J."/>
            <person name="Grundmann M."/>
            <person name="Rupp O."/>
            <person name="Lauersen K.J."/>
            <person name="Blifernez-Klassen O."/>
            <person name="Kalinowski J."/>
            <person name="Goesmann A."/>
            <person name="Mussgnug J.H."/>
            <person name="Kruse O."/>
        </authorList>
    </citation>
    <scope>NUCLEOTIDE SEQUENCE [LARGE SCALE GENOMIC DNA]</scope>
    <source>
        <strain evidence="1 2">SAG 48.87</strain>
    </source>
</reference>
<protein>
    <submittedName>
        <fullName evidence="1">Uncharacterized protein</fullName>
    </submittedName>
</protein>
<dbReference type="RefSeq" id="XP_013891262.1">
    <property type="nucleotide sequence ID" value="XM_014035808.1"/>
</dbReference>
<dbReference type="KEGG" id="mng:MNEG_15722"/>
<gene>
    <name evidence="1" type="ORF">MNEG_15722</name>
</gene>
<organism evidence="1 2">
    <name type="scientific">Monoraphidium neglectum</name>
    <dbReference type="NCBI Taxonomy" id="145388"/>
    <lineage>
        <taxon>Eukaryota</taxon>
        <taxon>Viridiplantae</taxon>
        <taxon>Chlorophyta</taxon>
        <taxon>core chlorophytes</taxon>
        <taxon>Chlorophyceae</taxon>
        <taxon>CS clade</taxon>
        <taxon>Sphaeropleales</taxon>
        <taxon>Selenastraceae</taxon>
        <taxon>Monoraphidium</taxon>
    </lineage>
</organism>
<evidence type="ECO:0000313" key="2">
    <source>
        <dbReference type="Proteomes" id="UP000054498"/>
    </source>
</evidence>
<name>A0A0D2IWB9_9CHLO</name>